<dbReference type="EMBL" id="CP017480">
    <property type="protein sequence ID" value="APG03015.1"/>
    <property type="molecule type" value="Genomic_DNA"/>
</dbReference>
<dbReference type="InterPro" id="IPR011006">
    <property type="entry name" value="CheY-like_superfamily"/>
</dbReference>
<evidence type="ECO:0000313" key="3">
    <source>
        <dbReference type="EMBL" id="APG03015.1"/>
    </source>
</evidence>
<dbReference type="PROSITE" id="PS50043">
    <property type="entry name" value="HTH_LUXR_2"/>
    <property type="match status" value="1"/>
</dbReference>
<dbReference type="GO" id="GO:0003677">
    <property type="term" value="F:DNA binding"/>
    <property type="evidence" value="ECO:0007669"/>
    <property type="project" value="UniProtKB-KW"/>
</dbReference>
<dbReference type="InterPro" id="IPR051015">
    <property type="entry name" value="EvgA-like"/>
</dbReference>
<dbReference type="OrthoDB" id="9814495at2"/>
<organism evidence="3 4">
    <name type="scientific">Luteibacter rhizovicinus DSM 16549</name>
    <dbReference type="NCBI Taxonomy" id="1440763"/>
    <lineage>
        <taxon>Bacteria</taxon>
        <taxon>Pseudomonadati</taxon>
        <taxon>Pseudomonadota</taxon>
        <taxon>Gammaproteobacteria</taxon>
        <taxon>Lysobacterales</taxon>
        <taxon>Rhodanobacteraceae</taxon>
        <taxon>Luteibacter</taxon>
    </lineage>
</organism>
<gene>
    <name evidence="3" type="ORF">BJI69_03230</name>
</gene>
<dbReference type="PATRIC" id="fig|1440763.5.peg.3554"/>
<dbReference type="SMART" id="SM00421">
    <property type="entry name" value="HTH_LUXR"/>
    <property type="match status" value="1"/>
</dbReference>
<dbReference type="PANTHER" id="PTHR45566">
    <property type="entry name" value="HTH-TYPE TRANSCRIPTIONAL REGULATOR YHJB-RELATED"/>
    <property type="match status" value="1"/>
</dbReference>
<sequence length="254" mass="27397">MRVLIADDHRLIIEGVKLKLSELGDNVEFVEAETVAQLRAQLERHPLPDLALIDMAMPGANGGVDHIREAVEKLSDANDKVTSQDSDSPDLTDDERRHAADLIGTRTAHKRAVIVLSGTEDSAAIRHVLDLGVQGYILKSSPPEVILSAVRLVVGGGIYVPPEAMRAAASTTTPFFATTNGSDGLTTKERLATVLTERQIDVLKLLAKGRPNKLIARELGISEGTVKIHLAAIFRALHVRNRLEALVAAQHLGD</sequence>
<dbReference type="CDD" id="cd06170">
    <property type="entry name" value="LuxR_C_like"/>
    <property type="match status" value="1"/>
</dbReference>
<dbReference type="SUPFAM" id="SSF46894">
    <property type="entry name" value="C-terminal effector domain of the bipartite response regulators"/>
    <property type="match status" value="1"/>
</dbReference>
<name>A0A0G9H6V1_9GAMM</name>
<dbReference type="CDD" id="cd17535">
    <property type="entry name" value="REC_NarL-like"/>
    <property type="match status" value="1"/>
</dbReference>
<evidence type="ECO:0000256" key="1">
    <source>
        <dbReference type="ARBA" id="ARBA00022553"/>
    </source>
</evidence>
<protein>
    <submittedName>
        <fullName evidence="3">Uncharacterized protein</fullName>
    </submittedName>
</protein>
<dbReference type="PRINTS" id="PR00038">
    <property type="entry name" value="HTHLUXR"/>
</dbReference>
<dbReference type="Proteomes" id="UP000182987">
    <property type="component" value="Chromosome"/>
</dbReference>
<accession>A0A0G9H6V1</accession>
<dbReference type="Pfam" id="PF00196">
    <property type="entry name" value="GerE"/>
    <property type="match status" value="1"/>
</dbReference>
<dbReference type="GO" id="GO:0000160">
    <property type="term" value="P:phosphorelay signal transduction system"/>
    <property type="evidence" value="ECO:0007669"/>
    <property type="project" value="InterPro"/>
</dbReference>
<dbReference type="InterPro" id="IPR016032">
    <property type="entry name" value="Sig_transdc_resp-reg_C-effctor"/>
</dbReference>
<dbReference type="PANTHER" id="PTHR45566:SF1">
    <property type="entry name" value="HTH-TYPE TRANSCRIPTIONAL REGULATOR YHJB-RELATED"/>
    <property type="match status" value="1"/>
</dbReference>
<dbReference type="KEGG" id="lrz:BJI69_03230"/>
<dbReference type="InterPro" id="IPR000792">
    <property type="entry name" value="Tscrpt_reg_LuxR_C"/>
</dbReference>
<dbReference type="RefSeq" id="WP_046968974.1">
    <property type="nucleotide sequence ID" value="NZ_CP017480.1"/>
</dbReference>
<dbReference type="Gene3D" id="3.40.50.2300">
    <property type="match status" value="2"/>
</dbReference>
<dbReference type="Pfam" id="PF00072">
    <property type="entry name" value="Response_reg"/>
    <property type="match status" value="1"/>
</dbReference>
<dbReference type="SMART" id="SM00448">
    <property type="entry name" value="REC"/>
    <property type="match status" value="1"/>
</dbReference>
<keyword evidence="2" id="KW-0238">DNA-binding</keyword>
<keyword evidence="4" id="KW-1185">Reference proteome</keyword>
<proteinExistence type="predicted"/>
<reference evidence="4" key="1">
    <citation type="submission" date="2016-09" db="EMBL/GenBank/DDBJ databases">
        <authorList>
            <person name="Lysoe E."/>
        </authorList>
    </citation>
    <scope>NUCLEOTIDE SEQUENCE [LARGE SCALE GENOMIC DNA]</scope>
    <source>
        <strain evidence="4">LJ96T</strain>
    </source>
</reference>
<dbReference type="PROSITE" id="PS50110">
    <property type="entry name" value="RESPONSE_REGULATORY"/>
    <property type="match status" value="1"/>
</dbReference>
<dbReference type="InterPro" id="IPR001789">
    <property type="entry name" value="Sig_transdc_resp-reg_receiver"/>
</dbReference>
<evidence type="ECO:0000313" key="4">
    <source>
        <dbReference type="Proteomes" id="UP000182987"/>
    </source>
</evidence>
<dbReference type="GO" id="GO:0006355">
    <property type="term" value="P:regulation of DNA-templated transcription"/>
    <property type="evidence" value="ECO:0007669"/>
    <property type="project" value="InterPro"/>
</dbReference>
<evidence type="ECO:0000256" key="2">
    <source>
        <dbReference type="ARBA" id="ARBA00023125"/>
    </source>
</evidence>
<dbReference type="SUPFAM" id="SSF52172">
    <property type="entry name" value="CheY-like"/>
    <property type="match status" value="1"/>
</dbReference>
<dbReference type="AlphaFoldDB" id="A0A0G9H6V1"/>
<keyword evidence="1" id="KW-0597">Phosphoprotein</keyword>
<dbReference type="STRING" id="1440763.BJI69_03230"/>
<dbReference type="InterPro" id="IPR058245">
    <property type="entry name" value="NreC/VraR/RcsB-like_REC"/>
</dbReference>